<evidence type="ECO:0000256" key="1">
    <source>
        <dbReference type="SAM" id="MobiDB-lite"/>
    </source>
</evidence>
<comment type="caution">
    <text evidence="2">The sequence shown here is derived from an EMBL/GenBank/DDBJ whole genome shotgun (WGS) entry which is preliminary data.</text>
</comment>
<dbReference type="Proteomes" id="UP001371224">
    <property type="component" value="Unassembled WGS sequence"/>
</dbReference>
<organism evidence="2 3">
    <name type="scientific">Microbacterium bandirmense</name>
    <dbReference type="NCBI Taxonomy" id="3122050"/>
    <lineage>
        <taxon>Bacteria</taxon>
        <taxon>Bacillati</taxon>
        <taxon>Actinomycetota</taxon>
        <taxon>Actinomycetes</taxon>
        <taxon>Micrococcales</taxon>
        <taxon>Microbacteriaceae</taxon>
        <taxon>Microbacterium</taxon>
    </lineage>
</organism>
<proteinExistence type="predicted"/>
<feature type="compositionally biased region" description="Basic and acidic residues" evidence="1">
    <location>
        <begin position="11"/>
        <end position="22"/>
    </location>
</feature>
<evidence type="ECO:0008006" key="4">
    <source>
        <dbReference type="Google" id="ProtNLM"/>
    </source>
</evidence>
<evidence type="ECO:0000313" key="3">
    <source>
        <dbReference type="Proteomes" id="UP001371224"/>
    </source>
</evidence>
<sequence>MARSRSRSRRREPDRSGGEDSFQRLLAGWKRSETRGGREWTVQPVSTVQAVKEYTCPGCHRTIAPQTAHVVVWRADGVLGESADLAARRHWHSHCWRIA</sequence>
<protein>
    <recommendedName>
        <fullName evidence="4">ATP/GTP-binding protein</fullName>
    </recommendedName>
</protein>
<dbReference type="EMBL" id="JBBDGM010000003">
    <property type="protein sequence ID" value="MEJ1087621.1"/>
    <property type="molecule type" value="Genomic_DNA"/>
</dbReference>
<name>A0ABU8L8H6_9MICO</name>
<gene>
    <name evidence="2" type="ORF">WDU99_04760</name>
</gene>
<evidence type="ECO:0000313" key="2">
    <source>
        <dbReference type="EMBL" id="MEJ1087621.1"/>
    </source>
</evidence>
<feature type="compositionally biased region" description="Basic residues" evidence="1">
    <location>
        <begin position="1"/>
        <end position="10"/>
    </location>
</feature>
<reference evidence="2 3" key="1">
    <citation type="submission" date="2024-02" db="EMBL/GenBank/DDBJ databases">
        <authorList>
            <person name="Saticioglu I.B."/>
        </authorList>
    </citation>
    <scope>NUCLEOTIDE SEQUENCE [LARGE SCALE GENOMIC DNA]</scope>
    <source>
        <strain evidence="2 3">Mu-80</strain>
    </source>
</reference>
<keyword evidence="3" id="KW-1185">Reference proteome</keyword>
<feature type="region of interest" description="Disordered" evidence="1">
    <location>
        <begin position="1"/>
        <end position="23"/>
    </location>
</feature>
<dbReference type="RefSeq" id="WP_337331291.1">
    <property type="nucleotide sequence ID" value="NZ_JBBDGM010000003.1"/>
</dbReference>
<accession>A0ABU8L8H6</accession>